<evidence type="ECO:0000256" key="1">
    <source>
        <dbReference type="SAM" id="Phobius"/>
    </source>
</evidence>
<proteinExistence type="predicted"/>
<dbReference type="AlphaFoldDB" id="A0A6J4VHZ3"/>
<evidence type="ECO:0000313" key="2">
    <source>
        <dbReference type="EMBL" id="CAA9579340.1"/>
    </source>
</evidence>
<organism evidence="2">
    <name type="scientific">uncultured Thermomicrobiales bacterium</name>
    <dbReference type="NCBI Taxonomy" id="1645740"/>
    <lineage>
        <taxon>Bacteria</taxon>
        <taxon>Pseudomonadati</taxon>
        <taxon>Thermomicrobiota</taxon>
        <taxon>Thermomicrobia</taxon>
        <taxon>Thermomicrobiales</taxon>
        <taxon>environmental samples</taxon>
    </lineage>
</organism>
<reference evidence="2" key="1">
    <citation type="submission" date="2020-02" db="EMBL/GenBank/DDBJ databases">
        <authorList>
            <person name="Meier V. D."/>
        </authorList>
    </citation>
    <scope>NUCLEOTIDE SEQUENCE</scope>
    <source>
        <strain evidence="2">AVDCRST_MAG18</strain>
    </source>
</reference>
<gene>
    <name evidence="2" type="ORF">AVDCRST_MAG18-2934</name>
</gene>
<accession>A0A6J4VHZ3</accession>
<feature type="transmembrane region" description="Helical" evidence="1">
    <location>
        <begin position="37"/>
        <end position="57"/>
    </location>
</feature>
<keyword evidence="1" id="KW-1133">Transmembrane helix</keyword>
<dbReference type="EMBL" id="CADCWN010000219">
    <property type="protein sequence ID" value="CAA9579340.1"/>
    <property type="molecule type" value="Genomic_DNA"/>
</dbReference>
<protein>
    <submittedName>
        <fullName evidence="2">Uncharacterized protein</fullName>
    </submittedName>
</protein>
<feature type="transmembrane region" description="Helical" evidence="1">
    <location>
        <begin position="7"/>
        <end position="31"/>
    </location>
</feature>
<keyword evidence="1" id="KW-0812">Transmembrane</keyword>
<name>A0A6J4VHZ3_9BACT</name>
<keyword evidence="1" id="KW-0472">Membrane</keyword>
<sequence length="66" mass="6984">MEAPLTTLIFLYLAMGGLAAGLLEFGVGAMLWAEEKFLIAFGFVAAMCGLYVGLRLLSMILDGIPA</sequence>